<keyword evidence="1" id="KW-0378">Hydrolase</keyword>
<dbReference type="PANTHER" id="PTHR48098">
    <property type="entry name" value="ENTEROCHELIN ESTERASE-RELATED"/>
    <property type="match status" value="1"/>
</dbReference>
<evidence type="ECO:0000313" key="2">
    <source>
        <dbReference type="Proteomes" id="UP001600941"/>
    </source>
</evidence>
<keyword evidence="2" id="KW-1185">Reference proteome</keyword>
<dbReference type="EMBL" id="BAABZQ010000001">
    <property type="protein sequence ID" value="GAA6498698.1"/>
    <property type="molecule type" value="Genomic_DNA"/>
</dbReference>
<organism evidence="1 2">
    <name type="scientific">Blautia parvula</name>
    <dbReference type="NCBI Taxonomy" id="2877527"/>
    <lineage>
        <taxon>Bacteria</taxon>
        <taxon>Bacillati</taxon>
        <taxon>Bacillota</taxon>
        <taxon>Clostridia</taxon>
        <taxon>Lachnospirales</taxon>
        <taxon>Lachnospiraceae</taxon>
        <taxon>Blautia</taxon>
    </lineage>
</organism>
<dbReference type="SUPFAM" id="SSF53474">
    <property type="entry name" value="alpha/beta-Hydrolases"/>
    <property type="match status" value="1"/>
</dbReference>
<comment type="caution">
    <text evidence="1">The sequence shown here is derived from an EMBL/GenBank/DDBJ whole genome shotgun (WGS) entry which is preliminary data.</text>
</comment>
<name>A0ABQ0BQ83_9FIRM</name>
<dbReference type="InterPro" id="IPR029058">
    <property type="entry name" value="AB_hydrolase_fold"/>
</dbReference>
<dbReference type="RefSeq" id="WP_256129689.1">
    <property type="nucleotide sequence ID" value="NZ_BAABZQ010000001.1"/>
</dbReference>
<dbReference type="Pfam" id="PF00756">
    <property type="entry name" value="Esterase"/>
    <property type="match status" value="1"/>
</dbReference>
<gene>
    <name evidence="1" type="ORF">K340107D12_15140</name>
</gene>
<reference evidence="1 2" key="1">
    <citation type="submission" date="2024-04" db="EMBL/GenBank/DDBJ databases">
        <title>Defined microbial consortia suppress multidrug-resistant proinflammatory Enterobacteriaceae via ecological control.</title>
        <authorList>
            <person name="Furuichi M."/>
            <person name="Kawaguchi T."/>
            <person name="Pust M."/>
            <person name="Yasuma K."/>
            <person name="Plichta D."/>
            <person name="Hasegawa N."/>
            <person name="Ohya T."/>
            <person name="Bhattarai S."/>
            <person name="Sasajima S."/>
            <person name="Aoto Y."/>
            <person name="Tuganbaev T."/>
            <person name="Yaginuma M."/>
            <person name="Ueda M."/>
            <person name="Okahashi N."/>
            <person name="Amafuji K."/>
            <person name="Kiridooshi Y."/>
            <person name="Sugita K."/>
            <person name="Strazar M."/>
            <person name="Skelly A."/>
            <person name="Suda W."/>
            <person name="Hattori M."/>
            <person name="Nakamoto N."/>
            <person name="Caballero S."/>
            <person name="Norman J."/>
            <person name="Olle B."/>
            <person name="Tanoue T."/>
            <person name="Arita M."/>
            <person name="Bucci V."/>
            <person name="Atarashi K."/>
            <person name="Xavier R."/>
            <person name="Honda K."/>
        </authorList>
    </citation>
    <scope>NUCLEOTIDE SEQUENCE [LARGE SCALE GENOMIC DNA]</scope>
    <source>
        <strain evidence="2">k34-0107-D12</strain>
    </source>
</reference>
<dbReference type="InterPro" id="IPR050583">
    <property type="entry name" value="Mycobacterial_A85_antigen"/>
</dbReference>
<accession>A0ABQ0BQ83</accession>
<sequence>MAFIQMNILSQNLMRTVPVNVILPVDKQQMPGMPAREEKPYKTLYLLHGIFGNYMDWVTGTKIMRYAEEHDLAVVMPSGDNSFYVDHPEAMNNYGKFVGKELVEMTRKMFPLSRKREDTFIGGLSMGGAGALLNGLKYHETFGYIVSLSGAFLIEELPHRTNDTVNVLERRDYAESIWGNLDQVAESENSPKYLVRRIKEENAEFPEVYIACGEQDSLRDVNLDMYHFLKENGVNAVYESGAGAHEWDFWDTYIKRAMEWLPTENTGLGRNSGNVGI</sequence>
<dbReference type="GO" id="GO:0016787">
    <property type="term" value="F:hydrolase activity"/>
    <property type="evidence" value="ECO:0007669"/>
    <property type="project" value="UniProtKB-KW"/>
</dbReference>
<dbReference type="Proteomes" id="UP001600941">
    <property type="component" value="Unassembled WGS sequence"/>
</dbReference>
<dbReference type="Gene3D" id="3.40.50.1820">
    <property type="entry name" value="alpha/beta hydrolase"/>
    <property type="match status" value="1"/>
</dbReference>
<dbReference type="InterPro" id="IPR000801">
    <property type="entry name" value="Esterase-like"/>
</dbReference>
<evidence type="ECO:0000313" key="1">
    <source>
        <dbReference type="EMBL" id="GAA6498698.1"/>
    </source>
</evidence>
<dbReference type="PANTHER" id="PTHR48098:SF1">
    <property type="entry name" value="DIACYLGLYCEROL ACYLTRANSFERASE_MYCOLYLTRANSFERASE AG85A"/>
    <property type="match status" value="1"/>
</dbReference>
<protein>
    <submittedName>
        <fullName evidence="1">Alpha/beta hydrolase-fold protein</fullName>
    </submittedName>
</protein>
<proteinExistence type="predicted"/>